<dbReference type="AlphaFoldDB" id="A0A0V0H3Y3"/>
<organism evidence="1">
    <name type="scientific">Solanum chacoense</name>
    <name type="common">Chaco potato</name>
    <dbReference type="NCBI Taxonomy" id="4108"/>
    <lineage>
        <taxon>Eukaryota</taxon>
        <taxon>Viridiplantae</taxon>
        <taxon>Streptophyta</taxon>
        <taxon>Embryophyta</taxon>
        <taxon>Tracheophyta</taxon>
        <taxon>Spermatophyta</taxon>
        <taxon>Magnoliopsida</taxon>
        <taxon>eudicotyledons</taxon>
        <taxon>Gunneridae</taxon>
        <taxon>Pentapetalae</taxon>
        <taxon>asterids</taxon>
        <taxon>lamiids</taxon>
        <taxon>Solanales</taxon>
        <taxon>Solanaceae</taxon>
        <taxon>Solanoideae</taxon>
        <taxon>Solaneae</taxon>
        <taxon>Solanum</taxon>
    </lineage>
</organism>
<sequence length="75" mass="8629">MNFLSNLLLVIRTTELEFADYAYCSILVYDVTVNLIVQLMAVSMVPFEMVCLESFWGTETHERHLRTSFVESSSS</sequence>
<accession>A0A0V0H3Y3</accession>
<dbReference type="EMBL" id="GEDG01025694">
    <property type="protein sequence ID" value="JAP15070.1"/>
    <property type="molecule type" value="Transcribed_RNA"/>
</dbReference>
<reference evidence="1" key="1">
    <citation type="submission" date="2015-12" db="EMBL/GenBank/DDBJ databases">
        <title>Gene expression during late stages of embryo sac development: a critical building block for successful pollen-pistil interactions.</title>
        <authorList>
            <person name="Liu Y."/>
            <person name="Joly V."/>
            <person name="Sabar M."/>
            <person name="Matton D.P."/>
        </authorList>
    </citation>
    <scope>NUCLEOTIDE SEQUENCE</scope>
</reference>
<proteinExistence type="predicted"/>
<evidence type="ECO:0000313" key="1">
    <source>
        <dbReference type="EMBL" id="JAP15070.1"/>
    </source>
</evidence>
<protein>
    <submittedName>
        <fullName evidence="1">Putative ovule protein</fullName>
    </submittedName>
</protein>
<name>A0A0V0H3Y3_SOLCH</name>